<dbReference type="Proteomes" id="UP000002518">
    <property type="component" value="Chromosome"/>
</dbReference>
<name>Q9YCU3_AERPE</name>
<dbReference type="GeneID" id="1445827"/>
<protein>
    <recommendedName>
        <fullName evidence="1">Calcineurin-like phosphoesterase domain-containing protein</fullName>
    </recommendedName>
</protein>
<dbReference type="SUPFAM" id="SSF56300">
    <property type="entry name" value="Metallo-dependent phosphatases"/>
    <property type="match status" value="1"/>
</dbReference>
<dbReference type="STRING" id="272557.APE_1169.1"/>
<dbReference type="InterPro" id="IPR011152">
    <property type="entry name" value="Pesterase_MJ0912"/>
</dbReference>
<dbReference type="PIRSF" id="PIRSF000883">
    <property type="entry name" value="Pesterase_MJ0912"/>
    <property type="match status" value="1"/>
</dbReference>
<evidence type="ECO:0000313" key="3">
    <source>
        <dbReference type="Proteomes" id="UP000002518"/>
    </source>
</evidence>
<dbReference type="PANTHER" id="PTHR42850">
    <property type="entry name" value="METALLOPHOSPHOESTERASE"/>
    <property type="match status" value="1"/>
</dbReference>
<dbReference type="GO" id="GO:0016791">
    <property type="term" value="F:phosphatase activity"/>
    <property type="evidence" value="ECO:0007669"/>
    <property type="project" value="TreeGrafter"/>
</dbReference>
<gene>
    <name evidence="2" type="ordered locus">APE_1169.1</name>
</gene>
<keyword evidence="3" id="KW-1185">Reference proteome</keyword>
<dbReference type="EMBL" id="BA000002">
    <property type="protein sequence ID" value="BAA80154.2"/>
    <property type="molecule type" value="Genomic_DNA"/>
</dbReference>
<evidence type="ECO:0000313" key="2">
    <source>
        <dbReference type="EMBL" id="BAA80154.2"/>
    </source>
</evidence>
<accession>Q9YCU3</accession>
<evidence type="ECO:0000259" key="1">
    <source>
        <dbReference type="Pfam" id="PF12850"/>
    </source>
</evidence>
<feature type="domain" description="Calcineurin-like phosphoesterase" evidence="1">
    <location>
        <begin position="1"/>
        <end position="203"/>
    </location>
</feature>
<dbReference type="Pfam" id="PF12850">
    <property type="entry name" value="Metallophos_2"/>
    <property type="match status" value="1"/>
</dbReference>
<dbReference type="GO" id="GO:0005737">
    <property type="term" value="C:cytoplasm"/>
    <property type="evidence" value="ECO:0007669"/>
    <property type="project" value="TreeGrafter"/>
</dbReference>
<dbReference type="InterPro" id="IPR029052">
    <property type="entry name" value="Metallo-depent_PP-like"/>
</dbReference>
<sequence>MRVLIVSDVHGNLPALEAVLEAAGRFDEVLALGDLVDYGPWPGEVIDVLRGLGARIVRGNHDHAVGYGVDCRCGEETHWLSVWFRENITQRLLGDGDRRFLAKLPLELRLDGVLAVHGCPRNPLYCYLYPWMGRESLLDGLRRPGVRLGRQGAVVEEATVLVGHTHVQFHLTLDGRRVVNPGSAGQPRDGDPRAGYAMLDLESGRVELARVEYPVERVVRRLGEMGVPEPYMTALKTMLLEARTPSRPPGV</sequence>
<reference evidence="2 3" key="1">
    <citation type="journal article" date="1999" name="DNA Res.">
        <title>Complete genome sequence of an aerobic hyper-thermophilic crenarchaeon, Aeropyrum pernix K1.</title>
        <authorList>
            <person name="Kawarabayasi Y."/>
            <person name="Hino Y."/>
            <person name="Horikawa H."/>
            <person name="Yamazaki S."/>
            <person name="Haikawa Y."/>
            <person name="Jin-no K."/>
            <person name="Takahashi M."/>
            <person name="Sekine M."/>
            <person name="Baba S."/>
            <person name="Ankai A."/>
            <person name="Kosugi H."/>
            <person name="Hosoyama A."/>
            <person name="Fukui S."/>
            <person name="Nagai Y."/>
            <person name="Nishijima K."/>
            <person name="Nakazawa H."/>
            <person name="Takamiya M."/>
            <person name="Masuda S."/>
            <person name="Funahashi T."/>
            <person name="Tanaka T."/>
            <person name="Kudoh Y."/>
            <person name="Yamazaki J."/>
            <person name="Kushida N."/>
            <person name="Oguchi A."/>
            <person name="Aoki K."/>
            <person name="Kubota K."/>
            <person name="Nakamura Y."/>
            <person name="Nomura N."/>
            <person name="Sako Y."/>
            <person name="Kikuchi H."/>
        </authorList>
    </citation>
    <scope>NUCLEOTIDE SEQUENCE [LARGE SCALE GENOMIC DNA]</scope>
    <source>
        <strain evidence="3">ATCC 700893 / DSM 11879 / JCM 9820 / NBRC 100138 / K1</strain>
    </source>
</reference>
<dbReference type="EnsemblBacteria" id="BAA80154">
    <property type="protein sequence ID" value="BAA80154"/>
    <property type="gene ID" value="APE_1169.1"/>
</dbReference>
<dbReference type="AlphaFoldDB" id="Q9YCU3"/>
<dbReference type="eggNOG" id="arCOG01143">
    <property type="taxonomic scope" value="Archaea"/>
</dbReference>
<dbReference type="KEGG" id="ape:APE_1169.1"/>
<dbReference type="PIR" id="D72587">
    <property type="entry name" value="D72587"/>
</dbReference>
<dbReference type="RefSeq" id="WP_010866200.1">
    <property type="nucleotide sequence ID" value="NC_000854.2"/>
</dbReference>
<organism evidence="2 3">
    <name type="scientific">Aeropyrum pernix (strain ATCC 700893 / DSM 11879 / JCM 9820 / NBRC 100138 / K1)</name>
    <dbReference type="NCBI Taxonomy" id="272557"/>
    <lineage>
        <taxon>Archaea</taxon>
        <taxon>Thermoproteota</taxon>
        <taxon>Thermoprotei</taxon>
        <taxon>Desulfurococcales</taxon>
        <taxon>Desulfurococcaceae</taxon>
        <taxon>Aeropyrum</taxon>
    </lineage>
</organism>
<dbReference type="Gene3D" id="3.60.21.10">
    <property type="match status" value="1"/>
</dbReference>
<proteinExistence type="predicted"/>
<dbReference type="InterPro" id="IPR024654">
    <property type="entry name" value="Calcineurin-like_PHP_lpxH"/>
</dbReference>
<dbReference type="InterPro" id="IPR050126">
    <property type="entry name" value="Ap4A_hydrolase"/>
</dbReference>
<dbReference type="PANTHER" id="PTHR42850:SF2">
    <property type="entry name" value="BLL5683 PROTEIN"/>
    <property type="match status" value="1"/>
</dbReference>